<evidence type="ECO:0000313" key="3">
    <source>
        <dbReference type="Proteomes" id="UP000623440"/>
    </source>
</evidence>
<gene>
    <name evidence="2" type="ORF">H6G97_18900</name>
</gene>
<dbReference type="EMBL" id="JACJSI010000036">
    <property type="protein sequence ID" value="MBD2531542.1"/>
    <property type="molecule type" value="Genomic_DNA"/>
</dbReference>
<dbReference type="Proteomes" id="UP000623440">
    <property type="component" value="Unassembled WGS sequence"/>
</dbReference>
<dbReference type="RefSeq" id="WP_422394195.1">
    <property type="nucleotide sequence ID" value="NZ_JACJSI010000036.1"/>
</dbReference>
<evidence type="ECO:0000313" key="2">
    <source>
        <dbReference type="EMBL" id="MBD2531542.1"/>
    </source>
</evidence>
<name>A0ABR8DPZ9_9NOSO</name>
<dbReference type="Pfam" id="PF21828">
    <property type="entry name" value="DUF6888"/>
    <property type="match status" value="1"/>
</dbReference>
<feature type="domain" description="DUF6888" evidence="1">
    <location>
        <begin position="1"/>
        <end position="57"/>
    </location>
</feature>
<proteinExistence type="predicted"/>
<keyword evidence="3" id="KW-1185">Reference proteome</keyword>
<comment type="caution">
    <text evidence="2">The sequence shown here is derived from an EMBL/GenBank/DDBJ whole genome shotgun (WGS) entry which is preliminary data.</text>
</comment>
<organism evidence="2 3">
    <name type="scientific">Nostoc flagelliforme FACHB-838</name>
    <dbReference type="NCBI Taxonomy" id="2692904"/>
    <lineage>
        <taxon>Bacteria</taxon>
        <taxon>Bacillati</taxon>
        <taxon>Cyanobacteriota</taxon>
        <taxon>Cyanophyceae</taxon>
        <taxon>Nostocales</taxon>
        <taxon>Nostocaceae</taxon>
        <taxon>Nostoc</taxon>
    </lineage>
</organism>
<accession>A0ABR8DPZ9</accession>
<sequence length="62" mass="7170">MPTAAQVASLYRISYQLTYIMLQPIYLICVDNRTRNIYILAGYDEEIKFQILPNGDLSDEPN</sequence>
<protein>
    <recommendedName>
        <fullName evidence="1">DUF6888 domain-containing protein</fullName>
    </recommendedName>
</protein>
<dbReference type="InterPro" id="IPR054181">
    <property type="entry name" value="DUF6888"/>
</dbReference>
<evidence type="ECO:0000259" key="1">
    <source>
        <dbReference type="Pfam" id="PF21828"/>
    </source>
</evidence>
<reference evidence="2 3" key="1">
    <citation type="journal article" date="2020" name="ISME J.">
        <title>Comparative genomics reveals insights into cyanobacterial evolution and habitat adaptation.</title>
        <authorList>
            <person name="Chen M.Y."/>
            <person name="Teng W.K."/>
            <person name="Zhao L."/>
            <person name="Hu C.X."/>
            <person name="Zhou Y.K."/>
            <person name="Han B.P."/>
            <person name="Song L.R."/>
            <person name="Shu W.S."/>
        </authorList>
    </citation>
    <scope>NUCLEOTIDE SEQUENCE [LARGE SCALE GENOMIC DNA]</scope>
    <source>
        <strain evidence="2 3">FACHB-838</strain>
    </source>
</reference>